<protein>
    <submittedName>
        <fullName evidence="1">Uncharacterized protein</fullName>
    </submittedName>
</protein>
<proteinExistence type="predicted"/>
<dbReference type="Proteomes" id="UP000070700">
    <property type="component" value="Unassembled WGS sequence"/>
</dbReference>
<dbReference type="GeneID" id="28815890"/>
<dbReference type="RefSeq" id="XP_018065008.1">
    <property type="nucleotide sequence ID" value="XM_018206164.1"/>
</dbReference>
<dbReference type="EMBL" id="KQ947428">
    <property type="protein sequence ID" value="KUJ10653.1"/>
    <property type="molecule type" value="Genomic_DNA"/>
</dbReference>
<sequence length="404" mass="46059">MSHQDPVQNQFTWPDLPYFQNLRSLKLFGLCDPMSRLARDIARVLIASPQLKILGLGMHMCDFIMRFGMPGLGDGTNNKLLIKEIIDEMQKLRVADESQLELEELCLGLGGLPGSPLPVEQAIRDISPLTRLEKLQVLQLINGDGVHTTFTIDSEAFYPCTSLRRLVVDILNDDISDIIQTLHSSSSNLVEIQIRRTHSQARKLHLGPQYQMMPVEPGLALLKTLGTDWVKMHLEMPSALESLFRFQENDRTYAKLEELSLFLTVGPNGTVYGLIGPVEHRQWALLRTSLVNLPCLRRLLLRFDCPVPKSVASSLASTLFSAHEDFMHFQNLPSNFTYITLKSSESEFFSFRRIFVPGSIPIGVETRRRAWSLVDVPRDETNDWNWDVTHEPPEPHQRYYSSEF</sequence>
<dbReference type="OrthoDB" id="10496841at2759"/>
<evidence type="ECO:0000313" key="2">
    <source>
        <dbReference type="Proteomes" id="UP000070700"/>
    </source>
</evidence>
<gene>
    <name evidence="1" type="ORF">LY89DRAFT_248170</name>
</gene>
<organism evidence="1 2">
    <name type="scientific">Mollisia scopiformis</name>
    <name type="common">Conifer needle endophyte fungus</name>
    <name type="synonym">Phialocephala scopiformis</name>
    <dbReference type="NCBI Taxonomy" id="149040"/>
    <lineage>
        <taxon>Eukaryota</taxon>
        <taxon>Fungi</taxon>
        <taxon>Dikarya</taxon>
        <taxon>Ascomycota</taxon>
        <taxon>Pezizomycotina</taxon>
        <taxon>Leotiomycetes</taxon>
        <taxon>Helotiales</taxon>
        <taxon>Mollisiaceae</taxon>
        <taxon>Mollisia</taxon>
    </lineage>
</organism>
<accession>A0A194WRM5</accession>
<evidence type="ECO:0000313" key="1">
    <source>
        <dbReference type="EMBL" id="KUJ10653.1"/>
    </source>
</evidence>
<reference evidence="1 2" key="1">
    <citation type="submission" date="2015-10" db="EMBL/GenBank/DDBJ databases">
        <title>Full genome of DAOMC 229536 Phialocephala scopiformis, a fungal endophyte of spruce producing the potent anti-insectan compound rugulosin.</title>
        <authorList>
            <consortium name="DOE Joint Genome Institute"/>
            <person name="Walker A.K."/>
            <person name="Frasz S.L."/>
            <person name="Seifert K.A."/>
            <person name="Miller J.D."/>
            <person name="Mondo S.J."/>
            <person name="Labutti K."/>
            <person name="Lipzen A."/>
            <person name="Dockter R."/>
            <person name="Kennedy M."/>
            <person name="Grigoriev I.V."/>
            <person name="Spatafora J.W."/>
        </authorList>
    </citation>
    <scope>NUCLEOTIDE SEQUENCE [LARGE SCALE GENOMIC DNA]</scope>
    <source>
        <strain evidence="1 2">CBS 120377</strain>
    </source>
</reference>
<dbReference type="InParanoid" id="A0A194WRM5"/>
<keyword evidence="2" id="KW-1185">Reference proteome</keyword>
<name>A0A194WRM5_MOLSC</name>
<dbReference type="KEGG" id="psco:LY89DRAFT_248170"/>
<dbReference type="AlphaFoldDB" id="A0A194WRM5"/>